<keyword evidence="6 7" id="KW-0862">Zinc</keyword>
<dbReference type="Proteomes" id="UP000305067">
    <property type="component" value="Unassembled WGS sequence"/>
</dbReference>
<evidence type="ECO:0000256" key="7">
    <source>
        <dbReference type="RuleBase" id="RU361240"/>
    </source>
</evidence>
<dbReference type="GO" id="GO:0008235">
    <property type="term" value="F:metalloexopeptidase activity"/>
    <property type="evidence" value="ECO:0007669"/>
    <property type="project" value="InterPro"/>
</dbReference>
<keyword evidence="11" id="KW-1185">Reference proteome</keyword>
<evidence type="ECO:0000256" key="1">
    <source>
        <dbReference type="ARBA" id="ARBA00001947"/>
    </source>
</evidence>
<dbReference type="OrthoDB" id="10013407at2759"/>
<organism evidence="10 11">
    <name type="scientific">Pterulicium gracile</name>
    <dbReference type="NCBI Taxonomy" id="1884261"/>
    <lineage>
        <taxon>Eukaryota</taxon>
        <taxon>Fungi</taxon>
        <taxon>Dikarya</taxon>
        <taxon>Basidiomycota</taxon>
        <taxon>Agaricomycotina</taxon>
        <taxon>Agaricomycetes</taxon>
        <taxon>Agaricomycetidae</taxon>
        <taxon>Agaricales</taxon>
        <taxon>Pleurotineae</taxon>
        <taxon>Pterulaceae</taxon>
        <taxon>Pterulicium</taxon>
    </lineage>
</organism>
<evidence type="ECO:0000259" key="9">
    <source>
        <dbReference type="Pfam" id="PF04389"/>
    </source>
</evidence>
<gene>
    <name evidence="10" type="ORF">BDV98DRAFT_651590</name>
</gene>
<feature type="domain" description="PA" evidence="8">
    <location>
        <begin position="154"/>
        <end position="235"/>
    </location>
</feature>
<dbReference type="Pfam" id="PF04389">
    <property type="entry name" value="Peptidase_M28"/>
    <property type="match status" value="1"/>
</dbReference>
<dbReference type="PANTHER" id="PTHR12147:SF26">
    <property type="entry name" value="PEPTIDASE M28 DOMAIN-CONTAINING PROTEIN"/>
    <property type="match status" value="1"/>
</dbReference>
<dbReference type="STRING" id="1884261.A0A5C3Q702"/>
<dbReference type="PANTHER" id="PTHR12147">
    <property type="entry name" value="METALLOPEPTIDASE M28 FAMILY MEMBER"/>
    <property type="match status" value="1"/>
</dbReference>
<sequence>MRAGVLLVPALAATSVAALPQTGSSKIAGIDLGAIFDPPSWWWLPNILKARLTSKAYQKVITTNGLLQHSKALMKFSAIDGNNHRAFGTPGYNASVDYVERWAKSYGYDVYRQTVTYPAYYVHGQGLTVAGQVYPEEVVVPAQYSGTTGPEGTTGSLFAVANLGCVAADYEGAAGTVALIQRGECNFALKGSLAKEAGALGAIVWNNADGPPVLMGLEANGEHPAMVAITLADGQVLADRLAAGEELETTLLVDVTFEFRPADNVIAQSKWGDKNNVVFVGAHLDSVPAGPGINDDGSGTAALARYKSSKNAVRFAWWATEEVGLVGSRHYVEQLSQAEKDKIALYINLDMLASPNYIIGIHDADNSGGQNSGIPAPAGSNTLERLSQEYFANRGLNWTGTAFTAGSDYRGFLDAGIVAGGFATGAGALKTEREVELFGGEAGVPHDICYHLACDTIDNLALDGKHSPSIITFLTSSCCSL</sequence>
<evidence type="ECO:0000313" key="11">
    <source>
        <dbReference type="Proteomes" id="UP000305067"/>
    </source>
</evidence>
<dbReference type="InterPro" id="IPR007484">
    <property type="entry name" value="Peptidase_M28"/>
</dbReference>
<name>A0A5C3Q702_9AGAR</name>
<feature type="chain" id="PRO_5023021456" description="Peptide hydrolase" evidence="7">
    <location>
        <begin position="19"/>
        <end position="481"/>
    </location>
</feature>
<keyword evidence="3 7" id="KW-0645">Protease</keyword>
<dbReference type="InterPro" id="IPR003137">
    <property type="entry name" value="PA_domain"/>
</dbReference>
<reference evidence="10 11" key="1">
    <citation type="journal article" date="2019" name="Nat. Ecol. Evol.">
        <title>Megaphylogeny resolves global patterns of mushroom evolution.</title>
        <authorList>
            <person name="Varga T."/>
            <person name="Krizsan K."/>
            <person name="Foldi C."/>
            <person name="Dima B."/>
            <person name="Sanchez-Garcia M."/>
            <person name="Sanchez-Ramirez S."/>
            <person name="Szollosi G.J."/>
            <person name="Szarkandi J.G."/>
            <person name="Papp V."/>
            <person name="Albert L."/>
            <person name="Andreopoulos W."/>
            <person name="Angelini C."/>
            <person name="Antonin V."/>
            <person name="Barry K.W."/>
            <person name="Bougher N.L."/>
            <person name="Buchanan P."/>
            <person name="Buyck B."/>
            <person name="Bense V."/>
            <person name="Catcheside P."/>
            <person name="Chovatia M."/>
            <person name="Cooper J."/>
            <person name="Damon W."/>
            <person name="Desjardin D."/>
            <person name="Finy P."/>
            <person name="Geml J."/>
            <person name="Haridas S."/>
            <person name="Hughes K."/>
            <person name="Justo A."/>
            <person name="Karasinski D."/>
            <person name="Kautmanova I."/>
            <person name="Kiss B."/>
            <person name="Kocsube S."/>
            <person name="Kotiranta H."/>
            <person name="LaButti K.M."/>
            <person name="Lechner B.E."/>
            <person name="Liimatainen K."/>
            <person name="Lipzen A."/>
            <person name="Lukacs Z."/>
            <person name="Mihaltcheva S."/>
            <person name="Morgado L.N."/>
            <person name="Niskanen T."/>
            <person name="Noordeloos M.E."/>
            <person name="Ohm R.A."/>
            <person name="Ortiz-Santana B."/>
            <person name="Ovrebo C."/>
            <person name="Racz N."/>
            <person name="Riley R."/>
            <person name="Savchenko A."/>
            <person name="Shiryaev A."/>
            <person name="Soop K."/>
            <person name="Spirin V."/>
            <person name="Szebenyi C."/>
            <person name="Tomsovsky M."/>
            <person name="Tulloss R.E."/>
            <person name="Uehling J."/>
            <person name="Grigoriev I.V."/>
            <person name="Vagvolgyi C."/>
            <person name="Papp T."/>
            <person name="Martin F.M."/>
            <person name="Miettinen O."/>
            <person name="Hibbett D.S."/>
            <person name="Nagy L.G."/>
        </authorList>
    </citation>
    <scope>NUCLEOTIDE SEQUENCE [LARGE SCALE GENOMIC DNA]</scope>
    <source>
        <strain evidence="10 11">CBS 309.79</strain>
    </source>
</reference>
<dbReference type="Gene3D" id="3.40.630.10">
    <property type="entry name" value="Zn peptidases"/>
    <property type="match status" value="1"/>
</dbReference>
<dbReference type="SUPFAM" id="SSF53187">
    <property type="entry name" value="Zn-dependent exopeptidases"/>
    <property type="match status" value="1"/>
</dbReference>
<dbReference type="InterPro" id="IPR045175">
    <property type="entry name" value="M28_fam"/>
</dbReference>
<dbReference type="Pfam" id="PF02225">
    <property type="entry name" value="PA"/>
    <property type="match status" value="1"/>
</dbReference>
<dbReference type="GO" id="GO:0006508">
    <property type="term" value="P:proteolysis"/>
    <property type="evidence" value="ECO:0007669"/>
    <property type="project" value="UniProtKB-KW"/>
</dbReference>
<evidence type="ECO:0000259" key="8">
    <source>
        <dbReference type="Pfam" id="PF02225"/>
    </source>
</evidence>
<evidence type="ECO:0000313" key="10">
    <source>
        <dbReference type="EMBL" id="TFK96809.1"/>
    </source>
</evidence>
<dbReference type="EC" id="3.4.-.-" evidence="7"/>
<evidence type="ECO:0000256" key="4">
    <source>
        <dbReference type="ARBA" id="ARBA00022723"/>
    </source>
</evidence>
<dbReference type="AlphaFoldDB" id="A0A5C3Q702"/>
<dbReference type="Gene3D" id="3.50.30.30">
    <property type="match status" value="1"/>
</dbReference>
<dbReference type="GO" id="GO:0046872">
    <property type="term" value="F:metal ion binding"/>
    <property type="evidence" value="ECO:0007669"/>
    <property type="project" value="UniProtKB-KW"/>
</dbReference>
<feature type="signal peptide" evidence="7">
    <location>
        <begin position="1"/>
        <end position="18"/>
    </location>
</feature>
<evidence type="ECO:0000256" key="6">
    <source>
        <dbReference type="ARBA" id="ARBA00022833"/>
    </source>
</evidence>
<dbReference type="EMBL" id="ML178854">
    <property type="protein sequence ID" value="TFK96809.1"/>
    <property type="molecule type" value="Genomic_DNA"/>
</dbReference>
<dbReference type="SUPFAM" id="SSF52025">
    <property type="entry name" value="PA domain"/>
    <property type="match status" value="1"/>
</dbReference>
<keyword evidence="5 7" id="KW-0378">Hydrolase</keyword>
<keyword evidence="4 7" id="KW-0479">Metal-binding</keyword>
<evidence type="ECO:0000256" key="3">
    <source>
        <dbReference type="ARBA" id="ARBA00022670"/>
    </source>
</evidence>
<evidence type="ECO:0000256" key="5">
    <source>
        <dbReference type="ARBA" id="ARBA00022801"/>
    </source>
</evidence>
<feature type="domain" description="Peptidase M28" evidence="9">
    <location>
        <begin position="264"/>
        <end position="463"/>
    </location>
</feature>
<accession>A0A5C3Q702</accession>
<proteinExistence type="inferred from homology"/>
<evidence type="ECO:0000256" key="2">
    <source>
        <dbReference type="ARBA" id="ARBA00005634"/>
    </source>
</evidence>
<protein>
    <recommendedName>
        <fullName evidence="7">Peptide hydrolase</fullName>
        <ecNumber evidence="7">3.4.-.-</ecNumber>
    </recommendedName>
</protein>
<keyword evidence="7" id="KW-0732">Signal</keyword>
<dbReference type="InterPro" id="IPR046450">
    <property type="entry name" value="PA_dom_sf"/>
</dbReference>
<comment type="similarity">
    <text evidence="2">Belongs to the peptidase M28 family. M28B subfamily.</text>
</comment>
<comment type="cofactor">
    <cofactor evidence="1">
        <name>Zn(2+)</name>
        <dbReference type="ChEBI" id="CHEBI:29105"/>
    </cofactor>
</comment>